<protein>
    <recommendedName>
        <fullName evidence="4">CDT1 Geminin-binding domain-containing protein</fullName>
    </recommendedName>
</protein>
<evidence type="ECO:0000313" key="5">
    <source>
        <dbReference type="EMBL" id="ONK56643.1"/>
    </source>
</evidence>
<dbReference type="CDD" id="cd08674">
    <property type="entry name" value="Cdt1_m"/>
    <property type="match status" value="1"/>
</dbReference>
<evidence type="ECO:0000259" key="4">
    <source>
        <dbReference type="SMART" id="SM01075"/>
    </source>
</evidence>
<dbReference type="Pfam" id="PF16679">
    <property type="entry name" value="CDT1_C"/>
    <property type="match status" value="1"/>
</dbReference>
<dbReference type="SUPFAM" id="SSF46785">
    <property type="entry name" value="Winged helix' DNA-binding domain"/>
    <property type="match status" value="1"/>
</dbReference>
<dbReference type="EMBL" id="CM007390">
    <property type="protein sequence ID" value="ONK56643.1"/>
    <property type="molecule type" value="Genomic_DNA"/>
</dbReference>
<proteinExistence type="inferred from homology"/>
<name>A0A5P1E3T7_ASPOF</name>
<dbReference type="GO" id="GO:0005634">
    <property type="term" value="C:nucleus"/>
    <property type="evidence" value="ECO:0007669"/>
    <property type="project" value="TreeGrafter"/>
</dbReference>
<accession>A0A5P1E3T7</accession>
<evidence type="ECO:0000256" key="2">
    <source>
        <dbReference type="ARBA" id="ARBA00023306"/>
    </source>
</evidence>
<dbReference type="Gramene" id="ONK56643">
    <property type="protein sequence ID" value="ONK56643"/>
    <property type="gene ID" value="A4U43_C10F11150"/>
</dbReference>
<feature type="domain" description="CDT1 Geminin-binding" evidence="4">
    <location>
        <begin position="121"/>
        <end position="252"/>
    </location>
</feature>
<dbReference type="GO" id="GO:0030174">
    <property type="term" value="P:regulation of DNA-templated DNA replication initiation"/>
    <property type="evidence" value="ECO:0007669"/>
    <property type="project" value="InterPro"/>
</dbReference>
<comment type="similarity">
    <text evidence="1">Belongs to the Cdt1 family.</text>
</comment>
<dbReference type="InterPro" id="IPR036390">
    <property type="entry name" value="WH_DNA-bd_sf"/>
</dbReference>
<dbReference type="Pfam" id="PF08839">
    <property type="entry name" value="CDT1"/>
    <property type="match status" value="1"/>
</dbReference>
<dbReference type="PANTHER" id="PTHR28637:SF13">
    <property type="entry name" value="EXPRESSED PROTEIN"/>
    <property type="match status" value="1"/>
</dbReference>
<dbReference type="InterPro" id="IPR038090">
    <property type="entry name" value="Cdt1_C_WH_dom_sf"/>
</dbReference>
<keyword evidence="2" id="KW-0131">Cell cycle</keyword>
<dbReference type="GO" id="GO:0000076">
    <property type="term" value="P:DNA replication checkpoint signaling"/>
    <property type="evidence" value="ECO:0007669"/>
    <property type="project" value="TreeGrafter"/>
</dbReference>
<feature type="compositionally biased region" description="Basic and acidic residues" evidence="3">
    <location>
        <begin position="40"/>
        <end position="61"/>
    </location>
</feature>
<dbReference type="OMA" id="THPEGCD"/>
<dbReference type="OrthoDB" id="341730at2759"/>
<dbReference type="Gene3D" id="1.10.10.1420">
    <property type="entry name" value="DNA replication factor Cdt1, C-terminal WH domain"/>
    <property type="match status" value="1"/>
</dbReference>
<evidence type="ECO:0000256" key="1">
    <source>
        <dbReference type="ARBA" id="ARBA00008356"/>
    </source>
</evidence>
<dbReference type="InterPro" id="IPR014939">
    <property type="entry name" value="CDT1_Gemini-bd-like"/>
</dbReference>
<dbReference type="GO" id="GO:0003677">
    <property type="term" value="F:DNA binding"/>
    <property type="evidence" value="ECO:0007669"/>
    <property type="project" value="InterPro"/>
</dbReference>
<dbReference type="SMART" id="SM01075">
    <property type="entry name" value="CDT1"/>
    <property type="match status" value="1"/>
</dbReference>
<dbReference type="GO" id="GO:0071163">
    <property type="term" value="P:DNA replication preinitiation complex assembly"/>
    <property type="evidence" value="ECO:0007669"/>
    <property type="project" value="InterPro"/>
</dbReference>
<feature type="compositionally biased region" description="Basic and acidic residues" evidence="3">
    <location>
        <begin position="75"/>
        <end position="84"/>
    </location>
</feature>
<dbReference type="PANTHER" id="PTHR28637">
    <property type="entry name" value="DNA REPLICATION FACTOR CDT1"/>
    <property type="match status" value="1"/>
</dbReference>
<evidence type="ECO:0000256" key="3">
    <source>
        <dbReference type="SAM" id="MobiDB-lite"/>
    </source>
</evidence>
<dbReference type="Proteomes" id="UP000243459">
    <property type="component" value="Chromosome 10"/>
</dbReference>
<sequence length="594" mass="65801">MKQEESTKHASLQFRCRKIAAPVMEKPNSLCPAAIQNVKVEGDQDSGKGIESPTPEKPECKRKIKGASSILKGKNLFDDSHEDGVETQSEESDPETNNKADSSERSNFVLNRSQEGDIVELPEEYNILSVLFDRMISSIRLLALRKRLPIFRNISTQVERLSKRKLLCSHLAQMKYAFPEAIQIEKILIHDEESLCVVPDMKITLVQSVIESTLNADQSASVALCKAFHSRLVDIFKANPEGIAIPQAMLPEPFSQGNQGIPRMLLKGSSEGLTQRTSSEGLTQRTYSDLEFLSSASHFSSSFHHQFSQKMITETENIEPPAITVPLLSISSVDEEIEVSKNPQMEAIQYPVPPVKSPIKPICTPSRVTHLNSESTPAKCSSNIDLFMTETPSQQTPKRPVPSTDEKIAPGNEKLVTEPKAGNSVRRSLILSPSKPDGSLSNASYTSAQDGVHNACRKTTISKGISGNEVMGTNLFQMASETATGSCEDHIISQAGQEKRWSSQSCLLGMFDTICYILRSTDCSLITKQELVHKIILNNLDIEETSEVEDQLQLLEELVPDWISKKDVSNGDCFYCIKQVYDRESVRAKLVEAL</sequence>
<gene>
    <name evidence="5" type="ORF">A4U43_C10F11150</name>
</gene>
<dbReference type="GO" id="GO:0000278">
    <property type="term" value="P:mitotic cell cycle"/>
    <property type="evidence" value="ECO:0007669"/>
    <property type="project" value="TreeGrafter"/>
</dbReference>
<dbReference type="InterPro" id="IPR045173">
    <property type="entry name" value="Cdt1"/>
</dbReference>
<dbReference type="GO" id="GO:0070182">
    <property type="term" value="F:DNA polymerase binding"/>
    <property type="evidence" value="ECO:0007669"/>
    <property type="project" value="TreeGrafter"/>
</dbReference>
<dbReference type="AlphaFoldDB" id="A0A5P1E3T7"/>
<dbReference type="InterPro" id="IPR032054">
    <property type="entry name" value="Cdt1_C"/>
</dbReference>
<reference evidence="6" key="1">
    <citation type="journal article" date="2017" name="Nat. Commun.">
        <title>The asparagus genome sheds light on the origin and evolution of a young Y chromosome.</title>
        <authorList>
            <person name="Harkess A."/>
            <person name="Zhou J."/>
            <person name="Xu C."/>
            <person name="Bowers J.E."/>
            <person name="Van der Hulst R."/>
            <person name="Ayyampalayam S."/>
            <person name="Mercati F."/>
            <person name="Riccardi P."/>
            <person name="McKain M.R."/>
            <person name="Kakrana A."/>
            <person name="Tang H."/>
            <person name="Ray J."/>
            <person name="Groenendijk J."/>
            <person name="Arikit S."/>
            <person name="Mathioni S.M."/>
            <person name="Nakano M."/>
            <person name="Shan H."/>
            <person name="Telgmann-Rauber A."/>
            <person name="Kanno A."/>
            <person name="Yue Z."/>
            <person name="Chen H."/>
            <person name="Li W."/>
            <person name="Chen Y."/>
            <person name="Xu X."/>
            <person name="Zhang Y."/>
            <person name="Luo S."/>
            <person name="Chen H."/>
            <person name="Gao J."/>
            <person name="Mao Z."/>
            <person name="Pires J.C."/>
            <person name="Luo M."/>
            <person name="Kudrna D."/>
            <person name="Wing R.A."/>
            <person name="Meyers B.C."/>
            <person name="Yi K."/>
            <person name="Kong H."/>
            <person name="Lavrijsen P."/>
            <person name="Sunseri F."/>
            <person name="Falavigna A."/>
            <person name="Ye Y."/>
            <person name="Leebens-Mack J.H."/>
            <person name="Chen G."/>
        </authorList>
    </citation>
    <scope>NUCLEOTIDE SEQUENCE [LARGE SCALE GENOMIC DNA]</scope>
    <source>
        <strain evidence="6">cv. DH0086</strain>
    </source>
</reference>
<evidence type="ECO:0000313" key="6">
    <source>
        <dbReference type="Proteomes" id="UP000243459"/>
    </source>
</evidence>
<organism evidence="5 6">
    <name type="scientific">Asparagus officinalis</name>
    <name type="common">Garden asparagus</name>
    <dbReference type="NCBI Taxonomy" id="4686"/>
    <lineage>
        <taxon>Eukaryota</taxon>
        <taxon>Viridiplantae</taxon>
        <taxon>Streptophyta</taxon>
        <taxon>Embryophyta</taxon>
        <taxon>Tracheophyta</taxon>
        <taxon>Spermatophyta</taxon>
        <taxon>Magnoliopsida</taxon>
        <taxon>Liliopsida</taxon>
        <taxon>Asparagales</taxon>
        <taxon>Asparagaceae</taxon>
        <taxon>Asparagoideae</taxon>
        <taxon>Asparagus</taxon>
    </lineage>
</organism>
<feature type="region of interest" description="Disordered" evidence="3">
    <location>
        <begin position="39"/>
        <end position="107"/>
    </location>
</feature>
<keyword evidence="6" id="KW-1185">Reference proteome</keyword>